<dbReference type="EMBL" id="AAOF01000004">
    <property type="protein sequence ID" value="EAR22104.1"/>
    <property type="molecule type" value="Genomic_DNA"/>
</dbReference>
<gene>
    <name evidence="1" type="ORF">NB231_04325</name>
</gene>
<dbReference type="Proteomes" id="UP000003374">
    <property type="component" value="Unassembled WGS sequence"/>
</dbReference>
<protein>
    <submittedName>
        <fullName evidence="1">Uncharacterized protein</fullName>
    </submittedName>
</protein>
<reference evidence="1 2" key="1">
    <citation type="submission" date="2006-02" db="EMBL/GenBank/DDBJ databases">
        <authorList>
            <person name="Waterbury J."/>
            <person name="Ferriera S."/>
            <person name="Johnson J."/>
            <person name="Kravitz S."/>
            <person name="Halpern A."/>
            <person name="Remington K."/>
            <person name="Beeson K."/>
            <person name="Tran B."/>
            <person name="Rogers Y.-H."/>
            <person name="Friedman R."/>
            <person name="Venter J.C."/>
        </authorList>
    </citation>
    <scope>NUCLEOTIDE SEQUENCE [LARGE SCALE GENOMIC DNA]</scope>
    <source>
        <strain evidence="1 2">Nb-231</strain>
    </source>
</reference>
<dbReference type="RefSeq" id="WP_005000047.1">
    <property type="nucleotide sequence ID" value="NZ_CH672427.1"/>
</dbReference>
<accession>A4BPU9</accession>
<evidence type="ECO:0000313" key="1">
    <source>
        <dbReference type="EMBL" id="EAR22104.1"/>
    </source>
</evidence>
<dbReference type="AlphaFoldDB" id="A4BPU9"/>
<sequence>MKAGQIAAALMLAYRVRLEFDSAQLKKKPRPVDRGSRPQQNIAVVQFDPVTA</sequence>
<evidence type="ECO:0000313" key="2">
    <source>
        <dbReference type="Proteomes" id="UP000003374"/>
    </source>
</evidence>
<organism evidence="1 2">
    <name type="scientific">Nitrococcus mobilis Nb-231</name>
    <dbReference type="NCBI Taxonomy" id="314278"/>
    <lineage>
        <taxon>Bacteria</taxon>
        <taxon>Pseudomonadati</taxon>
        <taxon>Pseudomonadota</taxon>
        <taxon>Gammaproteobacteria</taxon>
        <taxon>Chromatiales</taxon>
        <taxon>Ectothiorhodospiraceae</taxon>
        <taxon>Nitrococcus</taxon>
    </lineage>
</organism>
<proteinExistence type="predicted"/>
<dbReference type="HOGENOM" id="CLU_3082306_0_0_6"/>
<comment type="caution">
    <text evidence="1">The sequence shown here is derived from an EMBL/GenBank/DDBJ whole genome shotgun (WGS) entry which is preliminary data.</text>
</comment>
<keyword evidence="2" id="KW-1185">Reference proteome</keyword>
<name>A4BPU9_9GAMM</name>